<feature type="compositionally biased region" description="Basic and acidic residues" evidence="3">
    <location>
        <begin position="1366"/>
        <end position="1376"/>
    </location>
</feature>
<dbReference type="InterPro" id="IPR011047">
    <property type="entry name" value="Quinoprotein_ADH-like_sf"/>
</dbReference>
<reference evidence="5" key="2">
    <citation type="journal article" date="2023" name="BMC Genomics">
        <title>Pest status, molecular evolution, and epigenetic factors derived from the genome assembly of Frankliniella fusca, a thysanopteran phytovirus vector.</title>
        <authorList>
            <person name="Catto M.A."/>
            <person name="Labadie P.E."/>
            <person name="Jacobson A.L."/>
            <person name="Kennedy G.G."/>
            <person name="Srinivasan R."/>
            <person name="Hunt B.G."/>
        </authorList>
    </citation>
    <scope>NUCLEOTIDE SEQUENCE</scope>
    <source>
        <strain evidence="5">PL_HMW_Pooled</strain>
    </source>
</reference>
<evidence type="ECO:0000256" key="3">
    <source>
        <dbReference type="SAM" id="MobiDB-lite"/>
    </source>
</evidence>
<sequence>MRGASMSAKCGSKTFPRSPTYQGRGKGAQAAKGANHHHGAGPPAAPGAGQAGGGPAQPAPVSLASAPAPAAKPSEPDRGIAPSATSDSVVGATAAAGSEADDGVDVLPQALQKLPDHLRRLVLGRPANTLGRPTDRSNKIAIYVCAADSQDCCVEKGVLHRHVYPELRAACRARGYELHIVDLHWRTPLEKQQDHQFPELCLGELARQQETAYVVPVLFLNMSLGTPLLPNTIETQDFEMALGKADDKTLLNKWYSLDTHAQPPCYRLRPTTCHIPGLKEEREGALSEWQAEIERTLAVLQSVLPTELRDTYLSTALEQEVHNTVCMSQEMARRTLWLHRVYTHQPPAAAAAAPSAQEAELRRRLDSIHQILKSQLVEKHILRLSVKHSDGGLQPELPEHAQYIAEVTAQLTSTLRGIVDAIIDEDMAKTVGKPGFGLDNRLVQELTHQASVCQQASQCSVNRDYILSEIKSYVEGGSRAPLVVTGPRGCGKSTLVARAAQCCASWLGTGAGSGPPLLALRFCGVSAESMTLERVLASVGHQCQLLCDGGHCWASHSVDSWREQLPDLLAGAAAKRTLVVMVDGLDQLKSYGALVANWVPTELPVNVKLVVTLWDGSPLLAELKDRSTVIQMPKLDQAEAASILNAWVMQYNHSVPKRVQDCVLASVRDCTLPLYAKLLAWQTSWEWEQEVTPRGNLDDQLHTLLDQLDAILGKEQVAYGAALLCATKYGVSDSEMLDLLAHDPVFHSTSTYVAWAPACLFWARFNKLLAPFLQCVLCGGELVLQWRDATVRAAVEARYLDKTTKTKAAKALLDYFKGSWWSDRSPALLGRLQPMQNLADKCYNARRLQELPFVSHSVNGSIKQEYLLDLGWVFDKVCGADVFQVLEDIALEQSADADVQWLAAALREAAPALAFDGRQLHSQLFRRLTLDFPAASPPPAAEPGTAPAAPEPGEYVSVPAGRALPRAVLAACVSPPAPALLPFPAKVPDDVPDRLDLIVRIRDYPDYVVAVSTSREEIAVWDILRSERVRVLRGVPQPLSLQPVDSHRCIVLCQRELRIYDLDSCSLLAKLKGVMNQKMPYFGLHDQSHLVALSRNRMYVNLMNLDSGDCVTTFKAGEDRFLNSLLVSGDGRVLVCGDETQKPFPLLVWNLASRKLLYDLRIPHHDFVTSLAAITHEGHYVCCVAQEVDEPSANFIVVYDLQSGTLFKKWKPGVNTVSLNISSRDGCVISGLQDGRVLVWDLITGNCRWTLSGHTAPVDYLRLDAHGGIFLSADSKCRDRSLRLWDLNKGKLVAVFTARQPVTACEVTHGGEVLVLAEEGAGHPTTLRLKGRAAATPPAAAPAPAPGTTNGQAGQLGQPSRYFGNPEHHGRIVDFR</sequence>
<protein>
    <submittedName>
        <fullName evidence="5">NACHT and WD repeat domain-containing protein 2</fullName>
    </submittedName>
</protein>
<feature type="compositionally biased region" description="Low complexity" evidence="3">
    <location>
        <begin position="59"/>
        <end position="73"/>
    </location>
</feature>
<organism evidence="5 6">
    <name type="scientific">Frankliniella fusca</name>
    <dbReference type="NCBI Taxonomy" id="407009"/>
    <lineage>
        <taxon>Eukaryota</taxon>
        <taxon>Metazoa</taxon>
        <taxon>Ecdysozoa</taxon>
        <taxon>Arthropoda</taxon>
        <taxon>Hexapoda</taxon>
        <taxon>Insecta</taxon>
        <taxon>Pterygota</taxon>
        <taxon>Neoptera</taxon>
        <taxon>Paraneoptera</taxon>
        <taxon>Thysanoptera</taxon>
        <taxon>Terebrantia</taxon>
        <taxon>Thripoidea</taxon>
        <taxon>Thripidae</taxon>
        <taxon>Frankliniella</taxon>
    </lineage>
</organism>
<name>A0AAE1HYR5_9NEOP</name>
<dbReference type="Gene3D" id="2.130.10.10">
    <property type="entry name" value="YVTN repeat-like/Quinoprotein amine dehydrogenase"/>
    <property type="match status" value="2"/>
</dbReference>
<dbReference type="PANTHER" id="PTHR19871:SF37">
    <property type="entry name" value="GH25853P"/>
    <property type="match status" value="1"/>
</dbReference>
<evidence type="ECO:0000256" key="2">
    <source>
        <dbReference type="ARBA" id="ARBA00022737"/>
    </source>
</evidence>
<evidence type="ECO:0000256" key="1">
    <source>
        <dbReference type="ARBA" id="ARBA00022574"/>
    </source>
</evidence>
<proteinExistence type="predicted"/>
<dbReference type="SUPFAM" id="SSF52540">
    <property type="entry name" value="P-loop containing nucleoside triphosphate hydrolases"/>
    <property type="match status" value="1"/>
</dbReference>
<reference evidence="5" key="1">
    <citation type="submission" date="2021-07" db="EMBL/GenBank/DDBJ databases">
        <authorList>
            <person name="Catto M.A."/>
            <person name="Jacobson A."/>
            <person name="Kennedy G."/>
            <person name="Labadie P."/>
            <person name="Hunt B.G."/>
            <person name="Srinivasan R."/>
        </authorList>
    </citation>
    <scope>NUCLEOTIDE SEQUENCE</scope>
    <source>
        <strain evidence="5">PL_HMW_Pooled</strain>
        <tissue evidence="5">Head</tissue>
    </source>
</reference>
<dbReference type="Gene3D" id="3.40.50.300">
    <property type="entry name" value="P-loop containing nucleotide triphosphate hydrolases"/>
    <property type="match status" value="1"/>
</dbReference>
<dbReference type="PANTHER" id="PTHR19871">
    <property type="entry name" value="BETA TRANSDUCIN-RELATED PROTEIN"/>
    <property type="match status" value="1"/>
</dbReference>
<dbReference type="InterPro" id="IPR030934">
    <property type="entry name" value="Intein_C"/>
</dbReference>
<dbReference type="EMBL" id="JAHWGI010001407">
    <property type="protein sequence ID" value="KAK3929993.1"/>
    <property type="molecule type" value="Genomic_DNA"/>
</dbReference>
<evidence type="ECO:0000259" key="4">
    <source>
        <dbReference type="Pfam" id="PF25469"/>
    </source>
</evidence>
<keyword evidence="6" id="KW-1185">Reference proteome</keyword>
<gene>
    <name evidence="5" type="ORF">KUF71_020977</name>
</gene>
<dbReference type="SUPFAM" id="SSF50998">
    <property type="entry name" value="Quinoprotein alcohol dehydrogenase-like"/>
    <property type="match status" value="1"/>
</dbReference>
<keyword evidence="2" id="KW-0677">Repeat</keyword>
<accession>A0AAE1HYR5</accession>
<dbReference type="Pfam" id="PF25469">
    <property type="entry name" value="WHD_NWD1"/>
    <property type="match status" value="1"/>
</dbReference>
<feature type="region of interest" description="Disordered" evidence="3">
    <location>
        <begin position="1331"/>
        <end position="1376"/>
    </location>
</feature>
<feature type="region of interest" description="Disordered" evidence="3">
    <location>
        <begin position="1"/>
        <end position="101"/>
    </location>
</feature>
<dbReference type="InterPro" id="IPR052752">
    <property type="entry name" value="NACHT-WD_repeat"/>
</dbReference>
<feature type="compositionally biased region" description="Polar residues" evidence="3">
    <location>
        <begin position="1347"/>
        <end position="1358"/>
    </location>
</feature>
<dbReference type="InterPro" id="IPR027417">
    <property type="entry name" value="P-loop_NTPase"/>
</dbReference>
<evidence type="ECO:0000313" key="5">
    <source>
        <dbReference type="EMBL" id="KAK3929993.1"/>
    </source>
</evidence>
<dbReference type="PROSITE" id="PS50818">
    <property type="entry name" value="INTEIN_C_TER"/>
    <property type="match status" value="1"/>
</dbReference>
<evidence type="ECO:0000313" key="6">
    <source>
        <dbReference type="Proteomes" id="UP001219518"/>
    </source>
</evidence>
<dbReference type="InterPro" id="IPR057588">
    <property type="entry name" value="NWD1/2-like_WH"/>
</dbReference>
<dbReference type="Proteomes" id="UP001219518">
    <property type="component" value="Unassembled WGS sequence"/>
</dbReference>
<dbReference type="Pfam" id="PF00400">
    <property type="entry name" value="WD40"/>
    <property type="match status" value="1"/>
</dbReference>
<feature type="domain" description="NWD1/2-like winged helix-turn-helix" evidence="4">
    <location>
        <begin position="696"/>
        <end position="805"/>
    </location>
</feature>
<dbReference type="SMART" id="SM00320">
    <property type="entry name" value="WD40"/>
    <property type="match status" value="3"/>
</dbReference>
<dbReference type="InterPro" id="IPR001680">
    <property type="entry name" value="WD40_rpt"/>
</dbReference>
<dbReference type="InterPro" id="IPR015943">
    <property type="entry name" value="WD40/YVTN_repeat-like_dom_sf"/>
</dbReference>
<comment type="caution">
    <text evidence="5">The sequence shown here is derived from an EMBL/GenBank/DDBJ whole genome shotgun (WGS) entry which is preliminary data.</text>
</comment>
<keyword evidence="1" id="KW-0853">WD repeat</keyword>